<name>A0A378HZI0_9GAMM</name>
<dbReference type="RefSeq" id="WP_115301492.1">
    <property type="nucleotide sequence ID" value="NZ_CAAAHO010000003.1"/>
</dbReference>
<sequence>MTTIRTITYAFHHIGIPTTEIKPNEKYSSTFKMYTSGGQNSEYRIQYHRFEEDSPLHPLVKSKPHVAFKVDNLEEAIKNKEVILSPYEPFLGFKVAMIVECGMPIELIETTLTEEEIWQGSHKNSVIYPEAD</sequence>
<dbReference type="OrthoDB" id="1986818at2"/>
<proteinExistence type="predicted"/>
<evidence type="ECO:0000313" key="1">
    <source>
        <dbReference type="EMBL" id="STX27696.1"/>
    </source>
</evidence>
<organism evidence="1 2">
    <name type="scientific">Legionella beliardensis</name>
    <dbReference type="NCBI Taxonomy" id="91822"/>
    <lineage>
        <taxon>Bacteria</taxon>
        <taxon>Pseudomonadati</taxon>
        <taxon>Pseudomonadota</taxon>
        <taxon>Gammaproteobacteria</taxon>
        <taxon>Legionellales</taxon>
        <taxon>Legionellaceae</taxon>
        <taxon>Legionella</taxon>
    </lineage>
</organism>
<dbReference type="AlphaFoldDB" id="A0A378HZI0"/>
<gene>
    <name evidence="1" type="ORF">NCTC13315_00203</name>
</gene>
<protein>
    <submittedName>
        <fullName evidence="1">Uncharacterized protein</fullName>
    </submittedName>
</protein>
<dbReference type="EMBL" id="UGNV01000001">
    <property type="protein sequence ID" value="STX27696.1"/>
    <property type="molecule type" value="Genomic_DNA"/>
</dbReference>
<keyword evidence="2" id="KW-1185">Reference proteome</keyword>
<dbReference type="Proteomes" id="UP000254968">
    <property type="component" value="Unassembled WGS sequence"/>
</dbReference>
<accession>A0A378HZI0</accession>
<evidence type="ECO:0000313" key="2">
    <source>
        <dbReference type="Proteomes" id="UP000254968"/>
    </source>
</evidence>
<reference evidence="1 2" key="1">
    <citation type="submission" date="2018-06" db="EMBL/GenBank/DDBJ databases">
        <authorList>
            <consortium name="Pathogen Informatics"/>
            <person name="Doyle S."/>
        </authorList>
    </citation>
    <scope>NUCLEOTIDE SEQUENCE [LARGE SCALE GENOMIC DNA]</scope>
    <source>
        <strain evidence="1 2">NCTC13315</strain>
    </source>
</reference>